<dbReference type="OrthoDB" id="19014at2759"/>
<dbReference type="Gene3D" id="1.25.40.20">
    <property type="entry name" value="Ankyrin repeat-containing domain"/>
    <property type="match status" value="1"/>
</dbReference>
<protein>
    <submittedName>
        <fullName evidence="4">Ankyrin repeat protein, putative</fullName>
    </submittedName>
</protein>
<gene>
    <name evidence="4" type="ORF">TVAG_147160</name>
</gene>
<dbReference type="KEGG" id="tva:5464495"/>
<dbReference type="VEuPathDB" id="TrichDB:TVAGG3_0362430"/>
<accession>A2DL18</accession>
<dbReference type="InterPro" id="IPR050745">
    <property type="entry name" value="Multifunctional_regulatory"/>
</dbReference>
<dbReference type="InParanoid" id="A2DL18"/>
<organism evidence="4 5">
    <name type="scientific">Trichomonas vaginalis (strain ATCC PRA-98 / G3)</name>
    <dbReference type="NCBI Taxonomy" id="412133"/>
    <lineage>
        <taxon>Eukaryota</taxon>
        <taxon>Metamonada</taxon>
        <taxon>Parabasalia</taxon>
        <taxon>Trichomonadida</taxon>
        <taxon>Trichomonadidae</taxon>
        <taxon>Trichomonas</taxon>
    </lineage>
</organism>
<evidence type="ECO:0000256" key="1">
    <source>
        <dbReference type="ARBA" id="ARBA00022737"/>
    </source>
</evidence>
<feature type="repeat" description="ANK" evidence="3">
    <location>
        <begin position="25"/>
        <end position="55"/>
    </location>
</feature>
<dbReference type="Pfam" id="PF13637">
    <property type="entry name" value="Ank_4"/>
    <property type="match status" value="1"/>
</dbReference>
<reference evidence="4" key="1">
    <citation type="submission" date="2006-10" db="EMBL/GenBank/DDBJ databases">
        <authorList>
            <person name="Amadeo P."/>
            <person name="Zhao Q."/>
            <person name="Wortman J."/>
            <person name="Fraser-Liggett C."/>
            <person name="Carlton J."/>
        </authorList>
    </citation>
    <scope>NUCLEOTIDE SEQUENCE</scope>
    <source>
        <strain evidence="4">G3</strain>
    </source>
</reference>
<keyword evidence="1" id="KW-0677">Repeat</keyword>
<evidence type="ECO:0000313" key="5">
    <source>
        <dbReference type="Proteomes" id="UP000001542"/>
    </source>
</evidence>
<dbReference type="PANTHER" id="PTHR24189">
    <property type="entry name" value="MYOTROPHIN"/>
    <property type="match status" value="1"/>
</dbReference>
<reference evidence="4" key="2">
    <citation type="journal article" date="2007" name="Science">
        <title>Draft genome sequence of the sexually transmitted pathogen Trichomonas vaginalis.</title>
        <authorList>
            <person name="Carlton J.M."/>
            <person name="Hirt R.P."/>
            <person name="Silva J.C."/>
            <person name="Delcher A.L."/>
            <person name="Schatz M."/>
            <person name="Zhao Q."/>
            <person name="Wortman J.R."/>
            <person name="Bidwell S.L."/>
            <person name="Alsmark U.C.M."/>
            <person name="Besteiro S."/>
            <person name="Sicheritz-Ponten T."/>
            <person name="Noel C.J."/>
            <person name="Dacks J.B."/>
            <person name="Foster P.G."/>
            <person name="Simillion C."/>
            <person name="Van de Peer Y."/>
            <person name="Miranda-Saavedra D."/>
            <person name="Barton G.J."/>
            <person name="Westrop G.D."/>
            <person name="Mueller S."/>
            <person name="Dessi D."/>
            <person name="Fiori P.L."/>
            <person name="Ren Q."/>
            <person name="Paulsen I."/>
            <person name="Zhang H."/>
            <person name="Bastida-Corcuera F.D."/>
            <person name="Simoes-Barbosa A."/>
            <person name="Brown M.T."/>
            <person name="Hayes R.D."/>
            <person name="Mukherjee M."/>
            <person name="Okumura C.Y."/>
            <person name="Schneider R."/>
            <person name="Smith A.J."/>
            <person name="Vanacova S."/>
            <person name="Villalvazo M."/>
            <person name="Haas B.J."/>
            <person name="Pertea M."/>
            <person name="Feldblyum T.V."/>
            <person name="Utterback T.R."/>
            <person name="Shu C.L."/>
            <person name="Osoegawa K."/>
            <person name="de Jong P.J."/>
            <person name="Hrdy I."/>
            <person name="Horvathova L."/>
            <person name="Zubacova Z."/>
            <person name="Dolezal P."/>
            <person name="Malik S.B."/>
            <person name="Logsdon J.M. Jr."/>
            <person name="Henze K."/>
            <person name="Gupta A."/>
            <person name="Wang C.C."/>
            <person name="Dunne R.L."/>
            <person name="Upcroft J.A."/>
            <person name="Upcroft P."/>
            <person name="White O."/>
            <person name="Salzberg S.L."/>
            <person name="Tang P."/>
            <person name="Chiu C.-H."/>
            <person name="Lee Y.-S."/>
            <person name="Embley T.M."/>
            <person name="Coombs G.H."/>
            <person name="Mottram J.C."/>
            <person name="Tachezy J."/>
            <person name="Fraser-Liggett C.M."/>
            <person name="Johnson P.J."/>
        </authorList>
    </citation>
    <scope>NUCLEOTIDE SEQUENCE [LARGE SCALE GENOMIC DNA]</scope>
    <source>
        <strain evidence="4">G3</strain>
    </source>
</reference>
<dbReference type="PROSITE" id="PS50297">
    <property type="entry name" value="ANK_REP_REGION"/>
    <property type="match status" value="1"/>
</dbReference>
<dbReference type="VEuPathDB" id="TrichDB:TVAG_147160"/>
<dbReference type="Proteomes" id="UP000001542">
    <property type="component" value="Unassembled WGS sequence"/>
</dbReference>
<evidence type="ECO:0000256" key="2">
    <source>
        <dbReference type="ARBA" id="ARBA00023043"/>
    </source>
</evidence>
<dbReference type="AlphaFoldDB" id="A2DL18"/>
<dbReference type="SUPFAM" id="SSF48403">
    <property type="entry name" value="Ankyrin repeat"/>
    <property type="match status" value="1"/>
</dbReference>
<dbReference type="SMR" id="A2DL18"/>
<proteinExistence type="predicted"/>
<dbReference type="EMBL" id="DS113213">
    <property type="protein sequence ID" value="EAY18971.1"/>
    <property type="molecule type" value="Genomic_DNA"/>
</dbReference>
<dbReference type="InterPro" id="IPR002110">
    <property type="entry name" value="Ankyrin_rpt"/>
</dbReference>
<dbReference type="PROSITE" id="PS50088">
    <property type="entry name" value="ANK_REPEAT"/>
    <property type="match status" value="1"/>
</dbReference>
<dbReference type="InterPro" id="IPR036770">
    <property type="entry name" value="Ankyrin_rpt-contain_sf"/>
</dbReference>
<keyword evidence="5" id="KW-1185">Reference proteome</keyword>
<dbReference type="RefSeq" id="XP_001579957.1">
    <property type="nucleotide sequence ID" value="XM_001579907.1"/>
</dbReference>
<name>A2DL18_TRIV3</name>
<sequence>MTPIHTAVVDLLVSHGANIEEKDIDGLTPLDHAVINENKEIIEFLISHDANVNAK</sequence>
<keyword evidence="2 3" id="KW-0040">ANK repeat</keyword>
<evidence type="ECO:0000256" key="3">
    <source>
        <dbReference type="PROSITE-ProRule" id="PRU00023"/>
    </source>
</evidence>
<evidence type="ECO:0000313" key="4">
    <source>
        <dbReference type="EMBL" id="EAY18971.1"/>
    </source>
</evidence>
<dbReference type="SMART" id="SM00248">
    <property type="entry name" value="ANK"/>
    <property type="match status" value="1"/>
</dbReference>
<dbReference type="PANTHER" id="PTHR24189:SF50">
    <property type="entry name" value="ANKYRIN REPEAT AND SOCS BOX PROTEIN 2"/>
    <property type="match status" value="1"/>
</dbReference>